<evidence type="ECO:0000313" key="2">
    <source>
        <dbReference type="EMBL" id="MBB3972530.1"/>
    </source>
</evidence>
<keyword evidence="3" id="KW-1185">Reference proteome</keyword>
<proteinExistence type="predicted"/>
<feature type="domain" description="Methyltransferase" evidence="1">
    <location>
        <begin position="91"/>
        <end position="183"/>
    </location>
</feature>
<comment type="caution">
    <text evidence="2">The sequence shown here is derived from an EMBL/GenBank/DDBJ whole genome shotgun (WGS) entry which is preliminary data.</text>
</comment>
<reference evidence="2 3" key="1">
    <citation type="submission" date="2020-08" db="EMBL/GenBank/DDBJ databases">
        <title>Genomic Encyclopedia of Type Strains, Phase IV (KMG-IV): sequencing the most valuable type-strain genomes for metagenomic binning, comparative biology and taxonomic classification.</title>
        <authorList>
            <person name="Goeker M."/>
        </authorList>
    </citation>
    <scope>NUCLEOTIDE SEQUENCE [LARGE SCALE GENOMIC DNA]</scope>
    <source>
        <strain evidence="2 3">DSM 25481</strain>
    </source>
</reference>
<dbReference type="Proteomes" id="UP000528964">
    <property type="component" value="Unassembled WGS sequence"/>
</dbReference>
<sequence>MGGLDYVLGSDFQSNIAAQSLRWDKEWMRYLSIHRDYNFYFYDMDTPSYALTVGASRIASFTCKETYSVKLFKTQAAQVWAPGSALVGKTVLEMGCGPGMFGRMASRFVGRFIGIDASLFALHIARLTSPKNCEYVHLGDAEKIGALRGVADTCVGRNFFIHHNYTDSIWILRLLKDVLAPGGIISADFYYNPGRVGEPRRYTAADPLDGEHASALYHFEEEDILGLAGECGLEVASTEKQPHLERHFATFRRLE</sequence>
<organism evidence="2 3">
    <name type="scientific">Hansschlegelia beijingensis</name>
    <dbReference type="NCBI Taxonomy" id="1133344"/>
    <lineage>
        <taxon>Bacteria</taxon>
        <taxon>Pseudomonadati</taxon>
        <taxon>Pseudomonadota</taxon>
        <taxon>Alphaproteobacteria</taxon>
        <taxon>Hyphomicrobiales</taxon>
        <taxon>Methylopilaceae</taxon>
        <taxon>Hansschlegelia</taxon>
    </lineage>
</organism>
<dbReference type="AlphaFoldDB" id="A0A7W6GES6"/>
<dbReference type="CDD" id="cd02440">
    <property type="entry name" value="AdoMet_MTases"/>
    <property type="match status" value="1"/>
</dbReference>
<gene>
    <name evidence="2" type="ORF">GGR24_001163</name>
</gene>
<dbReference type="GO" id="GO:0008168">
    <property type="term" value="F:methyltransferase activity"/>
    <property type="evidence" value="ECO:0007669"/>
    <property type="project" value="UniProtKB-KW"/>
</dbReference>
<dbReference type="InterPro" id="IPR029063">
    <property type="entry name" value="SAM-dependent_MTases_sf"/>
</dbReference>
<evidence type="ECO:0000313" key="3">
    <source>
        <dbReference type="Proteomes" id="UP000528964"/>
    </source>
</evidence>
<dbReference type="EMBL" id="JACIDR010000001">
    <property type="protein sequence ID" value="MBB3972530.1"/>
    <property type="molecule type" value="Genomic_DNA"/>
</dbReference>
<dbReference type="SUPFAM" id="SSF53335">
    <property type="entry name" value="S-adenosyl-L-methionine-dependent methyltransferases"/>
    <property type="match status" value="1"/>
</dbReference>
<dbReference type="GO" id="GO:0032259">
    <property type="term" value="P:methylation"/>
    <property type="evidence" value="ECO:0007669"/>
    <property type="project" value="UniProtKB-KW"/>
</dbReference>
<dbReference type="RefSeq" id="WP_183394318.1">
    <property type="nucleotide sequence ID" value="NZ_JACIDR010000001.1"/>
</dbReference>
<accession>A0A7W6GES6</accession>
<name>A0A7W6GES6_9HYPH</name>
<protein>
    <submittedName>
        <fullName evidence="2">SAM-dependent methyltransferase</fullName>
    </submittedName>
</protein>
<keyword evidence="2" id="KW-0489">Methyltransferase</keyword>
<dbReference type="Gene3D" id="3.40.50.150">
    <property type="entry name" value="Vaccinia Virus protein VP39"/>
    <property type="match status" value="1"/>
</dbReference>
<evidence type="ECO:0000259" key="1">
    <source>
        <dbReference type="Pfam" id="PF13649"/>
    </source>
</evidence>
<keyword evidence="2" id="KW-0808">Transferase</keyword>
<dbReference type="InterPro" id="IPR041698">
    <property type="entry name" value="Methyltransf_25"/>
</dbReference>
<dbReference type="Pfam" id="PF13649">
    <property type="entry name" value="Methyltransf_25"/>
    <property type="match status" value="1"/>
</dbReference>